<dbReference type="EMBL" id="FMTS01000003">
    <property type="protein sequence ID" value="SCW61083.1"/>
    <property type="molecule type" value="Genomic_DNA"/>
</dbReference>
<keyword evidence="1" id="KW-0732">Signal</keyword>
<evidence type="ECO:0000313" key="2">
    <source>
        <dbReference type="EMBL" id="SCW61083.1"/>
    </source>
</evidence>
<dbReference type="AlphaFoldDB" id="A0A1G4RVU0"/>
<dbReference type="InterPro" id="IPR011990">
    <property type="entry name" value="TPR-like_helical_dom_sf"/>
</dbReference>
<proteinExistence type="predicted"/>
<organism evidence="2 3">
    <name type="scientific">Asticcacaulis taihuensis</name>
    <dbReference type="NCBI Taxonomy" id="260084"/>
    <lineage>
        <taxon>Bacteria</taxon>
        <taxon>Pseudomonadati</taxon>
        <taxon>Pseudomonadota</taxon>
        <taxon>Alphaproteobacteria</taxon>
        <taxon>Caulobacterales</taxon>
        <taxon>Caulobacteraceae</taxon>
        <taxon>Asticcacaulis</taxon>
    </lineage>
</organism>
<protein>
    <submittedName>
        <fullName evidence="2">TPR repeat</fullName>
    </submittedName>
</protein>
<evidence type="ECO:0000313" key="3">
    <source>
        <dbReference type="Proteomes" id="UP000199150"/>
    </source>
</evidence>
<feature type="signal peptide" evidence="1">
    <location>
        <begin position="1"/>
        <end position="22"/>
    </location>
</feature>
<dbReference type="PANTHER" id="PTHR11102">
    <property type="entry name" value="SEL-1-LIKE PROTEIN"/>
    <property type="match status" value="1"/>
</dbReference>
<sequence>MRKLDWLSLIVLAAAIAQPATAALVPPKPPTPQEQLKALTDKAEGGDAQAQYDLAQVYFDALLDQKADEKTALSWITRSAEAGNASAQYDLAVAYRLGHGVKPDAAQSLTWYVQAADQGRDEARAFVCEAYTQSDTVTPDWPKSLPYCQTAAEKGDANAQYAVGMAYLEGRGVTPDNALALASLKKAADQGHAGALTELGQIYMIGDLAPQDQTEAVNLFKKAAKRGDRQAVRLLAHQYETGAGTPVDIGRAARLYRILARDDTDSAAKDWLKAHPDAPDDTVLELNKIPRDIMFFATETNDPRFQTMDIHGYYDQLSVSAYPVDAQNDKVGGRASAECRFTTSGDLDDCVLTEEDPKGYGFGASLMRIMDRLGTSGNKTDWAKSYDGKSLRLSMRWKPD</sequence>
<gene>
    <name evidence="2" type="ORF">SAMN02927928_2197</name>
</gene>
<dbReference type="Gene3D" id="1.25.40.10">
    <property type="entry name" value="Tetratricopeptide repeat domain"/>
    <property type="match status" value="2"/>
</dbReference>
<accession>A0A1G4RVU0</accession>
<feature type="chain" id="PRO_5011711899" evidence="1">
    <location>
        <begin position="23"/>
        <end position="400"/>
    </location>
</feature>
<keyword evidence="3" id="KW-1185">Reference proteome</keyword>
<name>A0A1G4RVU0_9CAUL</name>
<dbReference type="RefSeq" id="WP_170828282.1">
    <property type="nucleotide sequence ID" value="NZ_CBCRYE010000001.1"/>
</dbReference>
<dbReference type="InterPro" id="IPR050767">
    <property type="entry name" value="Sel1_AlgK"/>
</dbReference>
<dbReference type="SMART" id="SM00671">
    <property type="entry name" value="SEL1"/>
    <property type="match status" value="5"/>
</dbReference>
<dbReference type="SUPFAM" id="SSF81901">
    <property type="entry name" value="HCP-like"/>
    <property type="match status" value="2"/>
</dbReference>
<dbReference type="Pfam" id="PF08238">
    <property type="entry name" value="Sel1"/>
    <property type="match status" value="5"/>
</dbReference>
<dbReference type="InterPro" id="IPR006597">
    <property type="entry name" value="Sel1-like"/>
</dbReference>
<dbReference type="Proteomes" id="UP000199150">
    <property type="component" value="Unassembled WGS sequence"/>
</dbReference>
<dbReference type="PANTHER" id="PTHR11102:SF160">
    <property type="entry name" value="ERAD-ASSOCIATED E3 UBIQUITIN-PROTEIN LIGASE COMPONENT HRD3"/>
    <property type="match status" value="1"/>
</dbReference>
<reference evidence="3" key="1">
    <citation type="submission" date="2016-10" db="EMBL/GenBank/DDBJ databases">
        <authorList>
            <person name="Varghese N."/>
            <person name="Submissions S."/>
        </authorList>
    </citation>
    <scope>NUCLEOTIDE SEQUENCE [LARGE SCALE GENOMIC DNA]</scope>
    <source>
        <strain evidence="3">CGMCC 1.3431</strain>
    </source>
</reference>
<dbReference type="STRING" id="260084.SAMN02927928_2197"/>
<evidence type="ECO:0000256" key="1">
    <source>
        <dbReference type="SAM" id="SignalP"/>
    </source>
</evidence>